<protein>
    <submittedName>
        <fullName evidence="1">Uncharacterized protein</fullName>
    </submittedName>
</protein>
<keyword evidence="2" id="KW-1185">Reference proteome</keyword>
<evidence type="ECO:0000313" key="1">
    <source>
        <dbReference type="EMBL" id="KAJ8349852.1"/>
    </source>
</evidence>
<comment type="caution">
    <text evidence="1">The sequence shown here is derived from an EMBL/GenBank/DDBJ whole genome shotgun (WGS) entry which is preliminary data.</text>
</comment>
<organism evidence="1 2">
    <name type="scientific">Synaphobranchus kaupii</name>
    <name type="common">Kaup's arrowtooth eel</name>
    <dbReference type="NCBI Taxonomy" id="118154"/>
    <lineage>
        <taxon>Eukaryota</taxon>
        <taxon>Metazoa</taxon>
        <taxon>Chordata</taxon>
        <taxon>Craniata</taxon>
        <taxon>Vertebrata</taxon>
        <taxon>Euteleostomi</taxon>
        <taxon>Actinopterygii</taxon>
        <taxon>Neopterygii</taxon>
        <taxon>Teleostei</taxon>
        <taxon>Anguilliformes</taxon>
        <taxon>Synaphobranchidae</taxon>
        <taxon>Synaphobranchus</taxon>
    </lineage>
</organism>
<evidence type="ECO:0000313" key="2">
    <source>
        <dbReference type="Proteomes" id="UP001152622"/>
    </source>
</evidence>
<gene>
    <name evidence="1" type="ORF">SKAU_G00249820</name>
</gene>
<dbReference type="Proteomes" id="UP001152622">
    <property type="component" value="Chromosome 9"/>
</dbReference>
<proteinExistence type="predicted"/>
<reference evidence="1" key="1">
    <citation type="journal article" date="2023" name="Science">
        <title>Genome structures resolve the early diversification of teleost fishes.</title>
        <authorList>
            <person name="Parey E."/>
            <person name="Louis A."/>
            <person name="Montfort J."/>
            <person name="Bouchez O."/>
            <person name="Roques C."/>
            <person name="Iampietro C."/>
            <person name="Lluch J."/>
            <person name="Castinel A."/>
            <person name="Donnadieu C."/>
            <person name="Desvignes T."/>
            <person name="Floi Bucao C."/>
            <person name="Jouanno E."/>
            <person name="Wen M."/>
            <person name="Mejri S."/>
            <person name="Dirks R."/>
            <person name="Jansen H."/>
            <person name="Henkel C."/>
            <person name="Chen W.J."/>
            <person name="Zahm M."/>
            <person name="Cabau C."/>
            <person name="Klopp C."/>
            <person name="Thompson A.W."/>
            <person name="Robinson-Rechavi M."/>
            <person name="Braasch I."/>
            <person name="Lecointre G."/>
            <person name="Bobe J."/>
            <person name="Postlethwait J.H."/>
            <person name="Berthelot C."/>
            <person name="Roest Crollius H."/>
            <person name="Guiguen Y."/>
        </authorList>
    </citation>
    <scope>NUCLEOTIDE SEQUENCE</scope>
    <source>
        <strain evidence="1">WJC10195</strain>
    </source>
</reference>
<dbReference type="EMBL" id="JAINUF010000009">
    <property type="protein sequence ID" value="KAJ8349852.1"/>
    <property type="molecule type" value="Genomic_DNA"/>
</dbReference>
<dbReference type="AlphaFoldDB" id="A0A9Q1IRS7"/>
<accession>A0A9Q1IRS7</accession>
<sequence length="84" mass="8993">METQATTLVTSLSPHPGQRVMAEDGEEDADVQWLSEQSSAVHLDSFLSAVSALQNFVLGVRCPGLDNMASLEGNTFHMVLLSSS</sequence>
<name>A0A9Q1IRS7_SYNKA</name>